<dbReference type="PANTHER" id="PTHR21310">
    <property type="entry name" value="AMINOGLYCOSIDE PHOSPHOTRANSFERASE-RELATED-RELATED"/>
    <property type="match status" value="1"/>
</dbReference>
<name>A0A2H4SQB7_CORMI</name>
<dbReference type="Gene3D" id="3.90.1200.10">
    <property type="match status" value="1"/>
</dbReference>
<organism evidence="2 3">
    <name type="scientific">Cordyceps militaris</name>
    <name type="common">Caterpillar fungus</name>
    <name type="synonym">Clavaria militaris</name>
    <dbReference type="NCBI Taxonomy" id="73501"/>
    <lineage>
        <taxon>Eukaryota</taxon>
        <taxon>Fungi</taxon>
        <taxon>Dikarya</taxon>
        <taxon>Ascomycota</taxon>
        <taxon>Pezizomycotina</taxon>
        <taxon>Sordariomycetes</taxon>
        <taxon>Hypocreomycetidae</taxon>
        <taxon>Hypocreales</taxon>
        <taxon>Cordycipitaceae</taxon>
        <taxon>Cordyceps</taxon>
    </lineage>
</organism>
<dbReference type="PANTHER" id="PTHR21310:SF58">
    <property type="entry name" value="AMINOGLYCOSIDE PHOSPHOTRANSFERASE DOMAIN-CONTAINING PROTEIN"/>
    <property type="match status" value="1"/>
</dbReference>
<dbReference type="AlphaFoldDB" id="A0A2H4SQB7"/>
<dbReference type="VEuPathDB" id="FungiDB:CCM_04162"/>
<dbReference type="Proteomes" id="UP000323067">
    <property type="component" value="Chromosome v"/>
</dbReference>
<dbReference type="GO" id="GO:0016301">
    <property type="term" value="F:kinase activity"/>
    <property type="evidence" value="ECO:0007669"/>
    <property type="project" value="UniProtKB-KW"/>
</dbReference>
<keyword evidence="2" id="KW-0418">Kinase</keyword>
<evidence type="ECO:0000259" key="1">
    <source>
        <dbReference type="Pfam" id="PF01636"/>
    </source>
</evidence>
<proteinExistence type="predicted"/>
<dbReference type="SUPFAM" id="SSF56112">
    <property type="entry name" value="Protein kinase-like (PK-like)"/>
    <property type="match status" value="1"/>
</dbReference>
<reference evidence="2 3" key="1">
    <citation type="journal article" date="2017" name="BMC Genomics">
        <title>Chromosome level assembly and secondary metabolite potential of the parasitic fungus Cordyceps militaris.</title>
        <authorList>
            <person name="Kramer G.J."/>
            <person name="Nodwell J.R."/>
        </authorList>
    </citation>
    <scope>NUCLEOTIDE SEQUENCE [LARGE SCALE GENOMIC DNA]</scope>
    <source>
        <strain evidence="2 3">ATCC 34164</strain>
    </source>
</reference>
<accession>A0A2H4SQB7</accession>
<gene>
    <name evidence="2" type="ORF">A9K55_004483</name>
</gene>
<feature type="domain" description="Aminoglycoside phosphotransferase" evidence="1">
    <location>
        <begin position="165"/>
        <end position="361"/>
    </location>
</feature>
<sequence length="499" mass="55977">MAPSEAIIKASKPAANEAYQLANKFILSHVQDKLIADPTSNHSEFLHERAQAYNQLVSRLAQVQVAIPSTERQTQPVEPDPESRWLFLQQPVEVVHRLDVSVMKIALGTAQEHDVGQSATLSEDALAALNTAMRQGEILWKLHSTHVIALSSSEAVKISISLEMDEISNLQYLNSLSLDIPIPQHLGTLKSGERTYFFMSRAPGQTLEKLWPTLTTLHKTSIQEQLAKILSSLRSIPPPNPGEENGVQRIGSFVSGTCRDVRRISRHCETPIHAETAFNEFLCRHQGRTRTAWIKMIQSSMRADHKIAPTHGDLHPRNIMVAWDGDAGTTIKVTGLIDWQVSGWYPEYWEYVKALSTITPRDPVADWCDYLPTNTIGCWPVEFSLDLLISPTDSNGQRVILQVNDDKTGVGYYVEQPVYDKEPERSGRHKVSMAVGQIPAEYYSVAVSMLLEVPVDNVSSTWNCQAWVVSALDYLESSGVFRWDPAARQRVLGLRQHWQ</sequence>
<dbReference type="EMBL" id="CP023325">
    <property type="protein sequence ID" value="ATY65311.1"/>
    <property type="molecule type" value="Genomic_DNA"/>
</dbReference>
<dbReference type="InterPro" id="IPR051678">
    <property type="entry name" value="AGP_Transferase"/>
</dbReference>
<dbReference type="InterPro" id="IPR002575">
    <property type="entry name" value="Aminoglycoside_PTrfase"/>
</dbReference>
<dbReference type="VEuPathDB" id="FungiDB:CCM_04160"/>
<keyword evidence="2" id="KW-0808">Transferase</keyword>
<dbReference type="VEuPathDB" id="FungiDB:A9K55_004483"/>
<dbReference type="InterPro" id="IPR011009">
    <property type="entry name" value="Kinase-like_dom_sf"/>
</dbReference>
<evidence type="ECO:0000313" key="2">
    <source>
        <dbReference type="EMBL" id="ATY65311.1"/>
    </source>
</evidence>
<protein>
    <submittedName>
        <fullName evidence="2">Kinase-like domain</fullName>
    </submittedName>
</protein>
<dbReference type="CDD" id="cd05120">
    <property type="entry name" value="APH_ChoK_like"/>
    <property type="match status" value="1"/>
</dbReference>
<dbReference type="Pfam" id="PF01636">
    <property type="entry name" value="APH"/>
    <property type="match status" value="1"/>
</dbReference>
<evidence type="ECO:0000313" key="3">
    <source>
        <dbReference type="Proteomes" id="UP000323067"/>
    </source>
</evidence>